<protein>
    <recommendedName>
        <fullName evidence="2">Lipoprotein</fullName>
    </recommendedName>
</protein>
<reference evidence="1" key="1">
    <citation type="submission" date="2015-09" db="EMBL/GenBank/DDBJ databases">
        <authorList>
            <consortium name="Pathogen Informatics"/>
        </authorList>
    </citation>
    <scope>NUCLEOTIDE SEQUENCE</scope>
    <source>
        <strain evidence="1">2789STDY5834896</strain>
    </source>
</reference>
<dbReference type="AlphaFoldDB" id="A0A1C6JJJ3"/>
<evidence type="ECO:0008006" key="2">
    <source>
        <dbReference type="Google" id="ProtNLM"/>
    </source>
</evidence>
<gene>
    <name evidence="1" type="ORF">SAMEA3545359_02255</name>
</gene>
<proteinExistence type="predicted"/>
<sequence>MKKLGIYMVIVFCILGFIGTGCKKANTDTHSSSSVSTSSESSSIKLRNEEVHNLYVKPYGMLIGLQEDWSTADELDVNKVLGWSYFYAKYEDKDPGVPKYGESYDQKPYGYLFSQSDVETFAKTYFGLSAQQVQKSYCYVPDKQSYAIMVNSVSGERYYTNVSDYKVHGDTIEITVDYFKEADDVKVGTKALTIALSGTDSFQYIACHTIS</sequence>
<dbReference type="PROSITE" id="PS51257">
    <property type="entry name" value="PROKAR_LIPOPROTEIN"/>
    <property type="match status" value="1"/>
</dbReference>
<accession>A0A1C6JJJ3</accession>
<evidence type="ECO:0000313" key="1">
    <source>
        <dbReference type="EMBL" id="SCJ82101.1"/>
    </source>
</evidence>
<organism evidence="1">
    <name type="scientific">uncultured Anaerotruncus sp</name>
    <dbReference type="NCBI Taxonomy" id="905011"/>
    <lineage>
        <taxon>Bacteria</taxon>
        <taxon>Bacillati</taxon>
        <taxon>Bacillota</taxon>
        <taxon>Clostridia</taxon>
        <taxon>Eubacteriales</taxon>
        <taxon>Oscillospiraceae</taxon>
        <taxon>Anaerotruncus</taxon>
        <taxon>environmental samples</taxon>
    </lineage>
</organism>
<name>A0A1C6JJJ3_9FIRM</name>
<dbReference type="EMBL" id="FMHG01000001">
    <property type="protein sequence ID" value="SCJ82101.1"/>
    <property type="molecule type" value="Genomic_DNA"/>
</dbReference>